<evidence type="ECO:0000256" key="1">
    <source>
        <dbReference type="SAM" id="MobiDB-lite"/>
    </source>
</evidence>
<feature type="transmembrane region" description="Helical" evidence="2">
    <location>
        <begin position="131"/>
        <end position="147"/>
    </location>
</feature>
<proteinExistence type="predicted"/>
<protein>
    <submittedName>
        <fullName evidence="3">Uncharacterized protein</fullName>
    </submittedName>
</protein>
<organism evidence="3 4">
    <name type="scientific">Micromonospora parva</name>
    <dbReference type="NCBI Taxonomy" id="1464048"/>
    <lineage>
        <taxon>Bacteria</taxon>
        <taxon>Bacillati</taxon>
        <taxon>Actinomycetota</taxon>
        <taxon>Actinomycetes</taxon>
        <taxon>Micromonosporales</taxon>
        <taxon>Micromonosporaceae</taxon>
        <taxon>Micromonospora</taxon>
    </lineage>
</organism>
<evidence type="ECO:0000313" key="4">
    <source>
        <dbReference type="Proteomes" id="UP001602287"/>
    </source>
</evidence>
<dbReference type="Proteomes" id="UP001602287">
    <property type="component" value="Unassembled WGS sequence"/>
</dbReference>
<keyword evidence="2" id="KW-0812">Transmembrane</keyword>
<feature type="transmembrane region" description="Helical" evidence="2">
    <location>
        <begin position="21"/>
        <end position="39"/>
    </location>
</feature>
<keyword evidence="4" id="KW-1185">Reference proteome</keyword>
<accession>A0ABW6VV22</accession>
<keyword evidence="2" id="KW-0472">Membrane</keyword>
<dbReference type="RefSeq" id="WP_387219358.1">
    <property type="nucleotide sequence ID" value="NZ_JBIAZM010000003.1"/>
</dbReference>
<name>A0ABW6VV22_9ACTN</name>
<sequence length="182" mass="19225">MSKPRSPGSPQQRPPRRRRGLLLLAVGVVLLVAAFWLPGWRSVYPDRTEVVPGARLVGWALPFAVIAAGSAVLSLTTTEGPARRVWRQASRGLLIANALACGSLTGVYWYFEAENPFVGHELLSTAPGPGIVLALVGCLLIPLAGALPERHQPTNQPGGNQPEGIQPGGNQPEGNQPGGNQH</sequence>
<feature type="transmembrane region" description="Helical" evidence="2">
    <location>
        <begin position="92"/>
        <end position="111"/>
    </location>
</feature>
<gene>
    <name evidence="3" type="ORF">ACFY3B_09865</name>
</gene>
<dbReference type="EMBL" id="JBIAZM010000003">
    <property type="protein sequence ID" value="MFF5199904.1"/>
    <property type="molecule type" value="Genomic_DNA"/>
</dbReference>
<evidence type="ECO:0000313" key="3">
    <source>
        <dbReference type="EMBL" id="MFF5199904.1"/>
    </source>
</evidence>
<evidence type="ECO:0000256" key="2">
    <source>
        <dbReference type="SAM" id="Phobius"/>
    </source>
</evidence>
<feature type="region of interest" description="Disordered" evidence="1">
    <location>
        <begin position="149"/>
        <end position="182"/>
    </location>
</feature>
<reference evidence="3 4" key="1">
    <citation type="submission" date="2024-10" db="EMBL/GenBank/DDBJ databases">
        <title>The Natural Products Discovery Center: Release of the First 8490 Sequenced Strains for Exploring Actinobacteria Biosynthetic Diversity.</title>
        <authorList>
            <person name="Kalkreuter E."/>
            <person name="Kautsar S.A."/>
            <person name="Yang D."/>
            <person name="Bader C.D."/>
            <person name="Teijaro C.N."/>
            <person name="Fluegel L."/>
            <person name="Davis C.M."/>
            <person name="Simpson J.R."/>
            <person name="Lauterbach L."/>
            <person name="Steele A.D."/>
            <person name="Gui C."/>
            <person name="Meng S."/>
            <person name="Li G."/>
            <person name="Viehrig K."/>
            <person name="Ye F."/>
            <person name="Su P."/>
            <person name="Kiefer A.F."/>
            <person name="Nichols A."/>
            <person name="Cepeda A.J."/>
            <person name="Yan W."/>
            <person name="Fan B."/>
            <person name="Jiang Y."/>
            <person name="Adhikari A."/>
            <person name="Zheng C.-J."/>
            <person name="Schuster L."/>
            <person name="Cowan T.M."/>
            <person name="Smanski M.J."/>
            <person name="Chevrette M.G."/>
            <person name="De Carvalho L.P.S."/>
            <person name="Shen B."/>
        </authorList>
    </citation>
    <scope>NUCLEOTIDE SEQUENCE [LARGE SCALE GENOMIC DNA]</scope>
    <source>
        <strain evidence="3 4">NPDC000140</strain>
    </source>
</reference>
<feature type="compositionally biased region" description="Low complexity" evidence="1">
    <location>
        <begin position="155"/>
        <end position="182"/>
    </location>
</feature>
<keyword evidence="2" id="KW-1133">Transmembrane helix</keyword>
<comment type="caution">
    <text evidence="3">The sequence shown here is derived from an EMBL/GenBank/DDBJ whole genome shotgun (WGS) entry which is preliminary data.</text>
</comment>
<feature type="transmembrane region" description="Helical" evidence="2">
    <location>
        <begin position="59"/>
        <end position="80"/>
    </location>
</feature>